<evidence type="ECO:0000256" key="5">
    <source>
        <dbReference type="ARBA" id="ARBA00022597"/>
    </source>
</evidence>
<dbReference type="OrthoDB" id="9814222at2"/>
<dbReference type="SUPFAM" id="SSF55804">
    <property type="entry name" value="Phoshotransferase/anion transport protein"/>
    <property type="match status" value="1"/>
</dbReference>
<dbReference type="Gene3D" id="3.40.930.10">
    <property type="entry name" value="Mannitol-specific EII, Chain A"/>
    <property type="match status" value="1"/>
</dbReference>
<gene>
    <name evidence="13" type="ORF">ADN00_05550</name>
</gene>
<organism evidence="13 14">
    <name type="scientific">Ornatilinea apprima</name>
    <dbReference type="NCBI Taxonomy" id="1134406"/>
    <lineage>
        <taxon>Bacteria</taxon>
        <taxon>Bacillati</taxon>
        <taxon>Chloroflexota</taxon>
        <taxon>Anaerolineae</taxon>
        <taxon>Anaerolineales</taxon>
        <taxon>Anaerolineaceae</taxon>
        <taxon>Ornatilinea</taxon>
    </lineage>
</organism>
<dbReference type="PROSITE" id="PS51094">
    <property type="entry name" value="PTS_EIIA_TYPE_2"/>
    <property type="match status" value="1"/>
</dbReference>
<evidence type="ECO:0000313" key="14">
    <source>
        <dbReference type="Proteomes" id="UP000050417"/>
    </source>
</evidence>
<dbReference type="Pfam" id="PF00359">
    <property type="entry name" value="PTS_EIIA_2"/>
    <property type="match status" value="1"/>
</dbReference>
<keyword evidence="3" id="KW-0813">Transport</keyword>
<dbReference type="InterPro" id="IPR050893">
    <property type="entry name" value="Sugar_PTS"/>
</dbReference>
<evidence type="ECO:0000256" key="10">
    <source>
        <dbReference type="ARBA" id="ARBA00030956"/>
    </source>
</evidence>
<reference evidence="13 14" key="1">
    <citation type="submission" date="2015-07" db="EMBL/GenBank/DDBJ databases">
        <title>Genome sequence of Ornatilinea apprima DSM 23815.</title>
        <authorList>
            <person name="Hemp J."/>
            <person name="Ward L.M."/>
            <person name="Pace L.A."/>
            <person name="Fischer W.W."/>
        </authorList>
    </citation>
    <scope>NUCLEOTIDE SEQUENCE [LARGE SCALE GENOMIC DNA]</scope>
    <source>
        <strain evidence="13 14">P3M-1</strain>
    </source>
</reference>
<dbReference type="InterPro" id="IPR016152">
    <property type="entry name" value="PTrfase/Anion_transptr"/>
</dbReference>
<evidence type="ECO:0000256" key="7">
    <source>
        <dbReference type="ARBA" id="ARBA00022683"/>
    </source>
</evidence>
<dbReference type="PROSITE" id="PS00372">
    <property type="entry name" value="PTS_EIIA_TYPE_2_HIS"/>
    <property type="match status" value="1"/>
</dbReference>
<evidence type="ECO:0000256" key="6">
    <source>
        <dbReference type="ARBA" id="ARBA00022679"/>
    </source>
</evidence>
<dbReference type="AlphaFoldDB" id="A0A0P6X6L9"/>
<keyword evidence="14" id="KW-1185">Reference proteome</keyword>
<dbReference type="GO" id="GO:0009401">
    <property type="term" value="P:phosphoenolpyruvate-dependent sugar phosphotransferase system"/>
    <property type="evidence" value="ECO:0007669"/>
    <property type="project" value="UniProtKB-KW"/>
</dbReference>
<accession>A0A0P6X6L9</accession>
<dbReference type="PANTHER" id="PTHR30181">
    <property type="entry name" value="MANNITOL PERMEASE IIC COMPONENT"/>
    <property type="match status" value="1"/>
</dbReference>
<proteinExistence type="predicted"/>
<keyword evidence="4" id="KW-0597">Phosphoprotein</keyword>
<protein>
    <recommendedName>
        <fullName evidence="2">Mannitol-specific phosphotransferase enzyme IIA component</fullName>
    </recommendedName>
    <alternativeName>
        <fullName evidence="10">EIIA</fullName>
    </alternativeName>
    <alternativeName>
        <fullName evidence="11">EIII</fullName>
    </alternativeName>
    <alternativeName>
        <fullName evidence="9">PTS system mannitol-specific EIIA component</fullName>
    </alternativeName>
</protein>
<evidence type="ECO:0000256" key="2">
    <source>
        <dbReference type="ARBA" id="ARBA00014783"/>
    </source>
</evidence>
<evidence type="ECO:0000256" key="1">
    <source>
        <dbReference type="ARBA" id="ARBA00002434"/>
    </source>
</evidence>
<comment type="caution">
    <text evidence="13">The sequence shown here is derived from an EMBL/GenBank/DDBJ whole genome shotgun (WGS) entry which is preliminary data.</text>
</comment>
<dbReference type="GO" id="GO:0005886">
    <property type="term" value="C:plasma membrane"/>
    <property type="evidence" value="ECO:0007669"/>
    <property type="project" value="TreeGrafter"/>
</dbReference>
<dbReference type="EMBL" id="LGCL01000016">
    <property type="protein sequence ID" value="KPL78710.1"/>
    <property type="molecule type" value="Genomic_DNA"/>
</dbReference>
<keyword evidence="8" id="KW-0418">Kinase</keyword>
<evidence type="ECO:0000259" key="12">
    <source>
        <dbReference type="PROSITE" id="PS51094"/>
    </source>
</evidence>
<dbReference type="PANTHER" id="PTHR30181:SF2">
    <property type="entry name" value="PTS SYSTEM MANNITOL-SPECIFIC EIICBA COMPONENT"/>
    <property type="match status" value="1"/>
</dbReference>
<evidence type="ECO:0000256" key="3">
    <source>
        <dbReference type="ARBA" id="ARBA00022448"/>
    </source>
</evidence>
<name>A0A0P6X6L9_9CHLR</name>
<dbReference type="CDD" id="cd00211">
    <property type="entry name" value="PTS_IIA_fru"/>
    <property type="match status" value="1"/>
</dbReference>
<dbReference type="GO" id="GO:0016301">
    <property type="term" value="F:kinase activity"/>
    <property type="evidence" value="ECO:0007669"/>
    <property type="project" value="UniProtKB-KW"/>
</dbReference>
<keyword evidence="5" id="KW-0762">Sugar transport</keyword>
<evidence type="ECO:0000256" key="8">
    <source>
        <dbReference type="ARBA" id="ARBA00022777"/>
    </source>
</evidence>
<comment type="function">
    <text evidence="1">The phosphoenolpyruvate-dependent sugar phosphotransferase system (sugar PTS), a major carbohydrate active transport system, catalyzes the phosphorylation of incoming sugar substrates concomitantly with their translocation across the cell membrane. The enzyme II CmtAB PTS system is involved in D-mannitol transport.</text>
</comment>
<evidence type="ECO:0000256" key="11">
    <source>
        <dbReference type="ARBA" id="ARBA00030962"/>
    </source>
</evidence>
<evidence type="ECO:0000256" key="4">
    <source>
        <dbReference type="ARBA" id="ARBA00022553"/>
    </source>
</evidence>
<dbReference type="InterPro" id="IPR002178">
    <property type="entry name" value="PTS_EIIA_type-2_dom"/>
</dbReference>
<sequence length="142" mass="15338">MAIVSKERICLQASAMDKEEAIRKAGDLLVESGCVLPPYIDGMLAREQSMSTSLGNGVAIPHGVYENRDHILKTGISVLQLPDGVDWDEDEKVYLVIGIAATSDEHVEVLSNLADVIDDENNLSELLSTTDPDVIVKYLGVG</sequence>
<feature type="domain" description="PTS EIIA type-2" evidence="12">
    <location>
        <begin position="2"/>
        <end position="142"/>
    </location>
</feature>
<keyword evidence="7" id="KW-0598">Phosphotransferase system</keyword>
<keyword evidence="6" id="KW-0808">Transferase</keyword>
<dbReference type="RefSeq" id="WP_075061979.1">
    <property type="nucleotide sequence ID" value="NZ_LGCL01000016.1"/>
</dbReference>
<dbReference type="Proteomes" id="UP000050417">
    <property type="component" value="Unassembled WGS sequence"/>
</dbReference>
<dbReference type="STRING" id="1134406.ADN00_05550"/>
<evidence type="ECO:0000256" key="9">
    <source>
        <dbReference type="ARBA" id="ARBA00029908"/>
    </source>
</evidence>
<evidence type="ECO:0000313" key="13">
    <source>
        <dbReference type="EMBL" id="KPL78710.1"/>
    </source>
</evidence>
<dbReference type="GO" id="GO:0090563">
    <property type="term" value="F:protein-phosphocysteine-sugar phosphotransferase activity"/>
    <property type="evidence" value="ECO:0007669"/>
    <property type="project" value="TreeGrafter"/>
</dbReference>